<dbReference type="InterPro" id="IPR027417">
    <property type="entry name" value="P-loop_NTPase"/>
</dbReference>
<dbReference type="PANTHER" id="PTHR11088:SF60">
    <property type="entry name" value="TRNA DIMETHYLALLYLTRANSFERASE"/>
    <property type="match status" value="1"/>
</dbReference>
<feature type="binding site" evidence="10">
    <location>
        <begin position="12"/>
        <end position="19"/>
    </location>
    <ligand>
        <name>ATP</name>
        <dbReference type="ChEBI" id="CHEBI:30616"/>
    </ligand>
</feature>
<evidence type="ECO:0000256" key="1">
    <source>
        <dbReference type="ARBA" id="ARBA00001946"/>
    </source>
</evidence>
<keyword evidence="6 10" id="KW-0547">Nucleotide-binding</keyword>
<evidence type="ECO:0000256" key="10">
    <source>
        <dbReference type="HAMAP-Rule" id="MF_00185"/>
    </source>
</evidence>
<dbReference type="HAMAP" id="MF_00185">
    <property type="entry name" value="IPP_trans"/>
    <property type="match status" value="1"/>
</dbReference>
<comment type="caution">
    <text evidence="10">Lacks conserved residue(s) required for the propagation of feature annotation.</text>
</comment>
<keyword evidence="4 10" id="KW-0808">Transferase</keyword>
<keyword evidence="7 10" id="KW-0067">ATP-binding</keyword>
<evidence type="ECO:0000256" key="4">
    <source>
        <dbReference type="ARBA" id="ARBA00022679"/>
    </source>
</evidence>
<evidence type="ECO:0000256" key="5">
    <source>
        <dbReference type="ARBA" id="ARBA00022694"/>
    </source>
</evidence>
<dbReference type="Gene3D" id="3.40.50.300">
    <property type="entry name" value="P-loop containing nucleotide triphosphate hydrolases"/>
    <property type="match status" value="1"/>
</dbReference>
<evidence type="ECO:0000256" key="12">
    <source>
        <dbReference type="RuleBase" id="RU003784"/>
    </source>
</evidence>
<dbReference type="InterPro" id="IPR039657">
    <property type="entry name" value="Dimethylallyltransferase"/>
</dbReference>
<evidence type="ECO:0000313" key="14">
    <source>
        <dbReference type="EMBL" id="MBO8436391.1"/>
    </source>
</evidence>
<comment type="subunit">
    <text evidence="10">Monomer.</text>
</comment>
<gene>
    <name evidence="10 14" type="primary">miaA</name>
    <name evidence="14" type="ORF">IAA97_05385</name>
</gene>
<name>A0A9D9DZE3_9SPIO</name>
<organism evidence="14 15">
    <name type="scientific">Candidatus Ornithospirochaeta stercoripullorum</name>
    <dbReference type="NCBI Taxonomy" id="2840899"/>
    <lineage>
        <taxon>Bacteria</taxon>
        <taxon>Pseudomonadati</taxon>
        <taxon>Spirochaetota</taxon>
        <taxon>Spirochaetia</taxon>
        <taxon>Spirochaetales</taxon>
        <taxon>Spirochaetaceae</taxon>
        <taxon>Spirochaetaceae incertae sedis</taxon>
        <taxon>Candidatus Ornithospirochaeta</taxon>
    </lineage>
</organism>
<dbReference type="InterPro" id="IPR018022">
    <property type="entry name" value="IPT"/>
</dbReference>
<evidence type="ECO:0000256" key="8">
    <source>
        <dbReference type="ARBA" id="ARBA00022842"/>
    </source>
</evidence>
<dbReference type="GO" id="GO:0006400">
    <property type="term" value="P:tRNA modification"/>
    <property type="evidence" value="ECO:0007669"/>
    <property type="project" value="TreeGrafter"/>
</dbReference>
<dbReference type="Gene3D" id="1.10.20.140">
    <property type="match status" value="1"/>
</dbReference>
<evidence type="ECO:0000256" key="11">
    <source>
        <dbReference type="RuleBase" id="RU003783"/>
    </source>
</evidence>
<evidence type="ECO:0000256" key="2">
    <source>
        <dbReference type="ARBA" id="ARBA00003213"/>
    </source>
</evidence>
<reference evidence="14" key="2">
    <citation type="journal article" date="2021" name="PeerJ">
        <title>Extensive microbial diversity within the chicken gut microbiome revealed by metagenomics and culture.</title>
        <authorList>
            <person name="Gilroy R."/>
            <person name="Ravi A."/>
            <person name="Getino M."/>
            <person name="Pursley I."/>
            <person name="Horton D.L."/>
            <person name="Alikhan N.F."/>
            <person name="Baker D."/>
            <person name="Gharbi K."/>
            <person name="Hall N."/>
            <person name="Watson M."/>
            <person name="Adriaenssens E.M."/>
            <person name="Foster-Nyarko E."/>
            <person name="Jarju S."/>
            <person name="Secka A."/>
            <person name="Antonio M."/>
            <person name="Oren A."/>
            <person name="Chaudhuri R.R."/>
            <person name="La Ragione R."/>
            <person name="Hildebrand F."/>
            <person name="Pallen M.J."/>
        </authorList>
    </citation>
    <scope>NUCLEOTIDE SEQUENCE</scope>
    <source>
        <strain evidence="14">7293</strain>
    </source>
</reference>
<accession>A0A9D9DZE3</accession>
<evidence type="ECO:0000256" key="9">
    <source>
        <dbReference type="ARBA" id="ARBA00049563"/>
    </source>
</evidence>
<dbReference type="Pfam" id="PF01715">
    <property type="entry name" value="IPPT"/>
    <property type="match status" value="1"/>
</dbReference>
<dbReference type="SUPFAM" id="SSF52540">
    <property type="entry name" value="P-loop containing nucleoside triphosphate hydrolases"/>
    <property type="match status" value="1"/>
</dbReference>
<dbReference type="EMBL" id="JADIMT010000066">
    <property type="protein sequence ID" value="MBO8436391.1"/>
    <property type="molecule type" value="Genomic_DNA"/>
</dbReference>
<keyword evidence="8 10" id="KW-0460">Magnesium</keyword>
<sequence length="312" mass="35061">MAKKSKAVVLFGPTAVGKTGMTEALFSRSAEIINADSVQVYRGLDIGSAKPDERLRKLIKHHLVDIRNPWEQYTAGDFARDAEVLIPEIESRGKLPLITGGTGYYIKQLVYGPSSAPQSDAAVREQVKREIEEKGSAWAFQYLSLIDPISASRIEPNDIYRISRAIEVYRTSGKALSSYAVSSSPRDDIDFVLICLVRDKSELVERIEKRVDIMFEMGLYDEIKKLFRAGADSSWPAMHAIGYKEFIDAACSGEASIRTIRDDIIRASVQYAKRQMTFFRSFATCRFFHPDDLDGIASYLKLRDICLDSFNA</sequence>
<feature type="binding site" evidence="10">
    <location>
        <begin position="14"/>
        <end position="19"/>
    </location>
    <ligand>
        <name>substrate</name>
    </ligand>
</feature>
<dbReference type="PANTHER" id="PTHR11088">
    <property type="entry name" value="TRNA DIMETHYLALLYLTRANSFERASE"/>
    <property type="match status" value="1"/>
</dbReference>
<comment type="similarity">
    <text evidence="3 10 13">Belongs to the IPP transferase family.</text>
</comment>
<dbReference type="NCBIfam" id="TIGR00174">
    <property type="entry name" value="miaA"/>
    <property type="match status" value="1"/>
</dbReference>
<comment type="function">
    <text evidence="2 10 12">Catalyzes the transfer of a dimethylallyl group onto the adenine at position 37 in tRNAs that read codons beginning with uridine, leading to the formation of N6-(dimethylallyl)adenosine (i(6)A).</text>
</comment>
<evidence type="ECO:0000256" key="7">
    <source>
        <dbReference type="ARBA" id="ARBA00022840"/>
    </source>
</evidence>
<proteinExistence type="inferred from homology"/>
<reference evidence="14" key="1">
    <citation type="submission" date="2020-10" db="EMBL/GenBank/DDBJ databases">
        <authorList>
            <person name="Gilroy R."/>
        </authorList>
    </citation>
    <scope>NUCLEOTIDE SEQUENCE</scope>
    <source>
        <strain evidence="14">7293</strain>
    </source>
</reference>
<dbReference type="Proteomes" id="UP000823615">
    <property type="component" value="Unassembled WGS sequence"/>
</dbReference>
<keyword evidence="5 10" id="KW-0819">tRNA processing</keyword>
<protein>
    <recommendedName>
        <fullName evidence="10">tRNA dimethylallyltransferase</fullName>
        <ecNumber evidence="10">2.5.1.75</ecNumber>
    </recommendedName>
    <alternativeName>
        <fullName evidence="10">Dimethylallyl diphosphate:tRNA dimethylallyltransferase</fullName>
        <shortName evidence="10">DMAPP:tRNA dimethylallyltransferase</shortName>
        <shortName evidence="10">DMATase</shortName>
    </alternativeName>
    <alternativeName>
        <fullName evidence="10">Isopentenyl-diphosphate:tRNA isopentenyltransferase</fullName>
        <shortName evidence="10">IPP transferase</shortName>
        <shortName evidence="10">IPPT</shortName>
        <shortName evidence="10">IPTase</shortName>
    </alternativeName>
</protein>
<dbReference type="GO" id="GO:0052381">
    <property type="term" value="F:tRNA dimethylallyltransferase activity"/>
    <property type="evidence" value="ECO:0007669"/>
    <property type="project" value="UniProtKB-UniRule"/>
</dbReference>
<comment type="catalytic activity">
    <reaction evidence="9 10 11">
        <text>adenosine(37) in tRNA + dimethylallyl diphosphate = N(6)-dimethylallyladenosine(37) in tRNA + diphosphate</text>
        <dbReference type="Rhea" id="RHEA:26482"/>
        <dbReference type="Rhea" id="RHEA-COMP:10162"/>
        <dbReference type="Rhea" id="RHEA-COMP:10375"/>
        <dbReference type="ChEBI" id="CHEBI:33019"/>
        <dbReference type="ChEBI" id="CHEBI:57623"/>
        <dbReference type="ChEBI" id="CHEBI:74411"/>
        <dbReference type="ChEBI" id="CHEBI:74415"/>
        <dbReference type="EC" id="2.5.1.75"/>
    </reaction>
</comment>
<comment type="caution">
    <text evidence="14">The sequence shown here is derived from an EMBL/GenBank/DDBJ whole genome shotgun (WGS) entry which is preliminary data.</text>
</comment>
<evidence type="ECO:0000256" key="6">
    <source>
        <dbReference type="ARBA" id="ARBA00022741"/>
    </source>
</evidence>
<feature type="region of interest" description="Interaction with substrate tRNA" evidence="10">
    <location>
        <begin position="36"/>
        <end position="39"/>
    </location>
</feature>
<comment type="cofactor">
    <cofactor evidence="1 10">
        <name>Mg(2+)</name>
        <dbReference type="ChEBI" id="CHEBI:18420"/>
    </cofactor>
</comment>
<evidence type="ECO:0000256" key="13">
    <source>
        <dbReference type="RuleBase" id="RU003785"/>
    </source>
</evidence>
<evidence type="ECO:0000256" key="3">
    <source>
        <dbReference type="ARBA" id="ARBA00005842"/>
    </source>
</evidence>
<dbReference type="EC" id="2.5.1.75" evidence="10"/>
<feature type="site" description="Interaction with substrate tRNA" evidence="10">
    <location>
        <position position="124"/>
    </location>
</feature>
<dbReference type="AlphaFoldDB" id="A0A9D9DZE3"/>
<feature type="site" description="Interaction with substrate tRNA" evidence="10">
    <location>
        <position position="102"/>
    </location>
</feature>
<evidence type="ECO:0000313" key="15">
    <source>
        <dbReference type="Proteomes" id="UP000823615"/>
    </source>
</evidence>
<dbReference type="GO" id="GO:0005524">
    <property type="term" value="F:ATP binding"/>
    <property type="evidence" value="ECO:0007669"/>
    <property type="project" value="UniProtKB-UniRule"/>
</dbReference>